<dbReference type="GO" id="GO:0030488">
    <property type="term" value="P:tRNA methylation"/>
    <property type="evidence" value="ECO:0007669"/>
    <property type="project" value="TreeGrafter"/>
</dbReference>
<dbReference type="AlphaFoldDB" id="A0A0K3AT48"/>
<reference evidence="10 11" key="2">
    <citation type="journal article" date="2013" name="PLoS ONE">
        <title>Whole genome mapping and re-organization of the nuclear and mitochondrial genomes of Babesia microti isolates.</title>
        <authorList>
            <person name="Cornillot E."/>
            <person name="Dassouli A."/>
            <person name="Garg A."/>
            <person name="Pachikara N."/>
            <person name="Randazzo S."/>
            <person name="Depoix D."/>
            <person name="Carcy B."/>
            <person name="Delbecq S."/>
            <person name="Frutos R."/>
            <person name="Silva J.C."/>
            <person name="Sutton R."/>
            <person name="Krause P.J."/>
            <person name="Mamoun C.B."/>
        </authorList>
    </citation>
    <scope>NUCLEOTIDE SEQUENCE [LARGE SCALE GENOMIC DNA]</scope>
    <source>
        <strain evidence="10 11">RI</strain>
    </source>
</reference>
<keyword evidence="5" id="KW-0408">Iron</keyword>
<feature type="compositionally biased region" description="Polar residues" evidence="7">
    <location>
        <begin position="466"/>
        <end position="477"/>
    </location>
</feature>
<reference evidence="10 11" key="1">
    <citation type="journal article" date="2012" name="Nucleic Acids Res.">
        <title>Sequencing of the smallest Apicomplexan genome from the human pathogen Babesia microti.</title>
        <authorList>
            <person name="Cornillot E."/>
            <person name="Hadj-Kaddour K."/>
            <person name="Dassouli A."/>
            <person name="Noel B."/>
            <person name="Ranwez V."/>
            <person name="Vacherie B."/>
            <person name="Augagneur Y."/>
            <person name="Bres V."/>
            <person name="Duclos A."/>
            <person name="Randazzo S."/>
            <person name="Carcy B."/>
            <person name="Debierre-Grockiego F."/>
            <person name="Delbecq S."/>
            <person name="Moubri-Menage K."/>
            <person name="Shams-Eldin H."/>
            <person name="Usmani-Brown S."/>
            <person name="Bringaud F."/>
            <person name="Wincker P."/>
            <person name="Vivares C.P."/>
            <person name="Schwarz R.T."/>
            <person name="Schetters T.P."/>
            <person name="Krause P.J."/>
            <person name="Gorenflot A."/>
            <person name="Berry V."/>
            <person name="Barbe V."/>
            <person name="Ben Mamoun C."/>
        </authorList>
    </citation>
    <scope>NUCLEOTIDE SEQUENCE [LARGE SCALE GENOMIC DNA]</scope>
    <source>
        <strain evidence="10 11">RI</strain>
    </source>
</reference>
<keyword evidence="8" id="KW-0472">Membrane</keyword>
<dbReference type="KEGG" id="bmic:BMR1_03g00680"/>
<dbReference type="GO" id="GO:0051539">
    <property type="term" value="F:4 iron, 4 sulfur cluster binding"/>
    <property type="evidence" value="ECO:0007669"/>
    <property type="project" value="UniProtKB-KW"/>
</dbReference>
<feature type="region of interest" description="Disordered" evidence="7">
    <location>
        <begin position="1"/>
        <end position="26"/>
    </location>
</feature>
<keyword evidence="8" id="KW-0812">Transmembrane</keyword>
<keyword evidence="10" id="KW-0489">Methyltransferase</keyword>
<sequence length="661" mass="73239">MDKIVPEPADSLETISSGRSENLSGSCADERRSKFKRQSIWDQRHAIKLFKSEGFTVDQLKEIWSQVVKKKCDLNSVKTNDDIKKFLREKFALNTMRLVSQVVSDDGNTKRLMLELQDGHTIEAVIIKNGLYSNSNKNIALNTTLCISCQVGNNMDCTFCANGNDGLFANLTSGEILEQLQIASTIEKISKVAFMGMGEPLDNYKEVIAAVKAMIDTEQFGLEARNITISTVGIPERIQTLTADVPGVSLSLAVHSANQDIRENLIPSAMMFSLTEIFQSLDNYLNGHSTLIRNGVGEKVMIEYVLIDGINDSQKDATDLVNLILPRKEYCVINPSLFTPPTAVPSKFKSPSLDSLREFVAVLQSNQLVIGPKYADINEPQVRRQLDTISYTANVDTDSDGAGNEFVGRGYPEEQVSMRSVQYKFEGEPNLSEPFNVEPIEANKVSSFVQVVATRNSGNVPEPDAPSTTNVLSRQEPAQISAEIPKTVIKPHLKSPTMPPQTATGANVMARTKAVINPVKTAMPSKSTAAINIDTAPPVTDRTTARTMKSALMDSVASFTNKVKTLAACDWKECLLECKRNACPRKVAKEVCKQVDEYYEEFKKKLQFLKYASDFWDENVESKYHFYEKYGLGPSQCVMAVSTIIMASTIGLIFVYRSKRT</sequence>
<keyword evidence="3" id="KW-0949">S-adenosyl-L-methionine</keyword>
<feature type="domain" description="Radical SAM core" evidence="9">
    <location>
        <begin position="139"/>
        <end position="378"/>
    </location>
</feature>
<dbReference type="GeneID" id="24424770"/>
<evidence type="ECO:0000313" key="10">
    <source>
        <dbReference type="EMBL" id="CTQ40736.1"/>
    </source>
</evidence>
<dbReference type="InterPro" id="IPR007197">
    <property type="entry name" value="rSAM"/>
</dbReference>
<dbReference type="InterPro" id="IPR013785">
    <property type="entry name" value="Aldolase_TIM"/>
</dbReference>
<keyword evidence="2" id="KW-0004">4Fe-4S</keyword>
<dbReference type="VEuPathDB" id="PiroplasmaDB:BMR1_03g00680"/>
<keyword evidence="6" id="KW-0411">Iron-sulfur</keyword>
<protein>
    <submittedName>
        <fullName evidence="10">Probable dual-specificity RNA methyltransferase RlmN 2</fullName>
        <ecNumber evidence="10">2.1.1.-</ecNumber>
        <ecNumber evidence="10">2.1.1.192</ecNumber>
    </submittedName>
</protein>
<feature type="region of interest" description="Disordered" evidence="7">
    <location>
        <begin position="456"/>
        <end position="477"/>
    </location>
</feature>
<proteinExistence type="predicted"/>
<keyword evidence="8" id="KW-1133">Transmembrane helix</keyword>
<evidence type="ECO:0000256" key="5">
    <source>
        <dbReference type="ARBA" id="ARBA00023004"/>
    </source>
</evidence>
<name>A0A0K3AT48_BABMR</name>
<feature type="transmembrane region" description="Helical" evidence="8">
    <location>
        <begin position="638"/>
        <end position="656"/>
    </location>
</feature>
<dbReference type="EC" id="2.1.1.192" evidence="10"/>
<dbReference type="EC" id="2.1.1.-" evidence="10"/>
<dbReference type="GO" id="GO:0070475">
    <property type="term" value="P:rRNA base methylation"/>
    <property type="evidence" value="ECO:0007669"/>
    <property type="project" value="TreeGrafter"/>
</dbReference>
<evidence type="ECO:0000256" key="7">
    <source>
        <dbReference type="SAM" id="MobiDB-lite"/>
    </source>
</evidence>
<dbReference type="Pfam" id="PF04055">
    <property type="entry name" value="Radical_SAM"/>
    <property type="match status" value="1"/>
</dbReference>
<dbReference type="OrthoDB" id="538249at2759"/>
<evidence type="ECO:0000256" key="1">
    <source>
        <dbReference type="ARBA" id="ARBA00001966"/>
    </source>
</evidence>
<reference evidence="10 11" key="3">
    <citation type="journal article" date="2016" name="Sci. Rep.">
        <title>Genome-wide diversity and gene expression profiling of Babesia microti isolates identify polymorphic genes that mediate host-pathogen interactions.</title>
        <authorList>
            <person name="Silva J.C."/>
            <person name="Cornillot E."/>
            <person name="McCracken C."/>
            <person name="Usmani-Brown S."/>
            <person name="Dwivedi A."/>
            <person name="Ifeonu O.O."/>
            <person name="Crabtree J."/>
            <person name="Gotia H.T."/>
            <person name="Virji A.Z."/>
            <person name="Reynes C."/>
            <person name="Colinge J."/>
            <person name="Kumar V."/>
            <person name="Lawres L."/>
            <person name="Pazzi J.E."/>
            <person name="Pablo J.V."/>
            <person name="Hung C."/>
            <person name="Brancato J."/>
            <person name="Kumari P."/>
            <person name="Orvis J."/>
            <person name="Tretina K."/>
            <person name="Chibucos M."/>
            <person name="Ott S."/>
            <person name="Sadzewicz L."/>
            <person name="Sengamalay N."/>
            <person name="Shetty A.C."/>
            <person name="Su Q."/>
            <person name="Tallon L."/>
            <person name="Fraser C.M."/>
            <person name="Frutos R."/>
            <person name="Molina D.M."/>
            <person name="Krause P.J."/>
            <person name="Ben Mamoun C."/>
        </authorList>
    </citation>
    <scope>NUCLEOTIDE SEQUENCE [LARGE SCALE GENOMIC DNA]</scope>
    <source>
        <strain evidence="10 11">RI</strain>
    </source>
</reference>
<dbReference type="SUPFAM" id="SSF102114">
    <property type="entry name" value="Radical SAM enzymes"/>
    <property type="match status" value="1"/>
</dbReference>
<dbReference type="GO" id="GO:0046872">
    <property type="term" value="F:metal ion binding"/>
    <property type="evidence" value="ECO:0007669"/>
    <property type="project" value="UniProtKB-KW"/>
</dbReference>
<keyword evidence="10" id="KW-0808">Transferase</keyword>
<dbReference type="PANTHER" id="PTHR30544:SF8">
    <property type="entry name" value="RADICAL SAM SUPERFAMILY PROTEIN"/>
    <property type="match status" value="1"/>
</dbReference>
<dbReference type="EMBL" id="LN871598">
    <property type="protein sequence ID" value="CTQ40736.1"/>
    <property type="molecule type" value="Genomic_DNA"/>
</dbReference>
<dbReference type="PROSITE" id="PS51918">
    <property type="entry name" value="RADICAL_SAM"/>
    <property type="match status" value="1"/>
</dbReference>
<gene>
    <name evidence="10" type="ORF">BMR1_03g00680</name>
</gene>
<evidence type="ECO:0000256" key="3">
    <source>
        <dbReference type="ARBA" id="ARBA00022691"/>
    </source>
</evidence>
<evidence type="ECO:0000256" key="2">
    <source>
        <dbReference type="ARBA" id="ARBA00022485"/>
    </source>
</evidence>
<dbReference type="InterPro" id="IPR040072">
    <property type="entry name" value="Methyltransferase_A"/>
</dbReference>
<dbReference type="RefSeq" id="XP_012648747.1">
    <property type="nucleotide sequence ID" value="XM_012793293.1"/>
</dbReference>
<dbReference type="GO" id="GO:0008168">
    <property type="term" value="F:methyltransferase activity"/>
    <property type="evidence" value="ECO:0007669"/>
    <property type="project" value="UniProtKB-KW"/>
</dbReference>
<accession>A0A0K3AT48</accession>
<dbReference type="CDD" id="cd01335">
    <property type="entry name" value="Radical_SAM"/>
    <property type="match status" value="1"/>
</dbReference>
<dbReference type="Gene3D" id="3.20.20.70">
    <property type="entry name" value="Aldolase class I"/>
    <property type="match status" value="1"/>
</dbReference>
<comment type="cofactor">
    <cofactor evidence="1">
        <name>[4Fe-4S] cluster</name>
        <dbReference type="ChEBI" id="CHEBI:49883"/>
    </cofactor>
</comment>
<evidence type="ECO:0000256" key="6">
    <source>
        <dbReference type="ARBA" id="ARBA00023014"/>
    </source>
</evidence>
<evidence type="ECO:0000256" key="4">
    <source>
        <dbReference type="ARBA" id="ARBA00022723"/>
    </source>
</evidence>
<dbReference type="InterPro" id="IPR058240">
    <property type="entry name" value="rSAM_sf"/>
</dbReference>
<organism evidence="10 11">
    <name type="scientific">Babesia microti (strain RI)</name>
    <dbReference type="NCBI Taxonomy" id="1133968"/>
    <lineage>
        <taxon>Eukaryota</taxon>
        <taxon>Sar</taxon>
        <taxon>Alveolata</taxon>
        <taxon>Apicomplexa</taxon>
        <taxon>Aconoidasida</taxon>
        <taxon>Piroplasmida</taxon>
        <taxon>Babesiidae</taxon>
        <taxon>Babesia</taxon>
    </lineage>
</organism>
<evidence type="ECO:0000256" key="8">
    <source>
        <dbReference type="SAM" id="Phobius"/>
    </source>
</evidence>
<dbReference type="PANTHER" id="PTHR30544">
    <property type="entry name" value="23S RRNA METHYLTRANSFERASE"/>
    <property type="match status" value="1"/>
</dbReference>
<dbReference type="Proteomes" id="UP000002899">
    <property type="component" value="Chromosome III"/>
</dbReference>
<feature type="compositionally biased region" description="Polar residues" evidence="7">
    <location>
        <begin position="13"/>
        <end position="25"/>
    </location>
</feature>
<keyword evidence="11" id="KW-1185">Reference proteome</keyword>
<evidence type="ECO:0000259" key="9">
    <source>
        <dbReference type="PROSITE" id="PS51918"/>
    </source>
</evidence>
<keyword evidence="4" id="KW-0479">Metal-binding</keyword>
<evidence type="ECO:0000313" key="11">
    <source>
        <dbReference type="Proteomes" id="UP000002899"/>
    </source>
</evidence>